<organism evidence="1 2">
    <name type="scientific">Shewanella electrica</name>
    <dbReference type="NCBI Taxonomy" id="515560"/>
    <lineage>
        <taxon>Bacteria</taxon>
        <taxon>Pseudomonadati</taxon>
        <taxon>Pseudomonadota</taxon>
        <taxon>Gammaproteobacteria</taxon>
        <taxon>Alteromonadales</taxon>
        <taxon>Shewanellaceae</taxon>
        <taxon>Shewanella</taxon>
    </lineage>
</organism>
<keyword evidence="2" id="KW-1185">Reference proteome</keyword>
<comment type="caution">
    <text evidence="1">The sequence shown here is derived from an EMBL/GenBank/DDBJ whole genome shotgun (WGS) entry which is preliminary data.</text>
</comment>
<protein>
    <recommendedName>
        <fullName evidence="3">PilZ domain-containing protein</fullName>
    </recommendedName>
</protein>
<evidence type="ECO:0008006" key="3">
    <source>
        <dbReference type="Google" id="ProtNLM"/>
    </source>
</evidence>
<gene>
    <name evidence="1" type="ORF">L9G74_10060</name>
</gene>
<dbReference type="EMBL" id="JAKOGG010000005">
    <property type="protein sequence ID" value="MCS4556786.1"/>
    <property type="molecule type" value="Genomic_DNA"/>
</dbReference>
<proteinExistence type="predicted"/>
<dbReference type="Proteomes" id="UP001201549">
    <property type="component" value="Unassembled WGS sequence"/>
</dbReference>
<evidence type="ECO:0000313" key="1">
    <source>
        <dbReference type="EMBL" id="MCS4556786.1"/>
    </source>
</evidence>
<evidence type="ECO:0000313" key="2">
    <source>
        <dbReference type="Proteomes" id="UP001201549"/>
    </source>
</evidence>
<sequence>MNTDTNAYFSVLHPFDAYLSLWPAGKPLPSEAELHRLKSKGMQLISEVKALEGSYILQLRHLGDDARAIADYMKLQSRKIDLVLQHLLEQETKDGVHCSGLQFGGSNCQVHSEQPFDVHQLVKLTLFIREEVLSILCFAEVIDCRPDPDNQAAYLVDLAYRVINDAEVEQLVKASLNVQQKQLQSRKANR</sequence>
<reference evidence="2" key="2">
    <citation type="submission" date="2023-07" db="EMBL/GenBank/DDBJ databases">
        <title>Shewanella mangrovi sp. nov., an acetaldehyde- degrading bacterium isolated from mangrove sediment.</title>
        <authorList>
            <person name="Liu Y."/>
        </authorList>
    </citation>
    <scope>NUCLEOTIDE SEQUENCE [LARGE SCALE GENOMIC DNA]</scope>
    <source>
        <strain evidence="2">C32</strain>
    </source>
</reference>
<reference evidence="1 2" key="1">
    <citation type="submission" date="2022-02" db="EMBL/GenBank/DDBJ databases">
        <authorList>
            <person name="Zhuang L."/>
        </authorList>
    </citation>
    <scope>NUCLEOTIDE SEQUENCE [LARGE SCALE GENOMIC DNA]</scope>
    <source>
        <strain evidence="1 2">C32</strain>
    </source>
</reference>
<dbReference type="RefSeq" id="WP_238896176.1">
    <property type="nucleotide sequence ID" value="NZ_JAKOGG010000005.1"/>
</dbReference>
<accession>A0ABT2FNM4</accession>
<name>A0ABT2FNM4_9GAMM</name>